<dbReference type="GO" id="GO:0019262">
    <property type="term" value="P:N-acetylneuraminate catabolic process"/>
    <property type="evidence" value="ECO:0007669"/>
    <property type="project" value="TreeGrafter"/>
</dbReference>
<comment type="similarity">
    <text evidence="2">Belongs to the DapA family.</text>
</comment>
<evidence type="ECO:0000256" key="3">
    <source>
        <dbReference type="PIRSR" id="PIRSR001365-1"/>
    </source>
</evidence>
<comment type="caution">
    <text evidence="5">The sequence shown here is derived from an EMBL/GenBank/DDBJ whole genome shotgun (WGS) entry which is preliminary data.</text>
</comment>
<dbReference type="GO" id="GO:0005829">
    <property type="term" value="C:cytosol"/>
    <property type="evidence" value="ECO:0007669"/>
    <property type="project" value="TreeGrafter"/>
</dbReference>
<dbReference type="RefSeq" id="WP_094199971.1">
    <property type="nucleotide sequence ID" value="NZ_NBIM01000001.1"/>
</dbReference>
<gene>
    <name evidence="5" type="ORF">B6S08_06790</name>
</gene>
<protein>
    <submittedName>
        <fullName evidence="5">Dihydrodipicolinate synthase family protein</fullName>
    </submittedName>
</protein>
<accession>A0A233RIH7</accession>
<sequence length="289" mass="31326">MANLHGVCLALQTPFNNNGSINYDRFAELIDGYIEAGVHGMVVSSGSGQHPYLTEDECNKLLAIAVKRIDGRASVIMQTSALNQDEVIRRSVAAQSLGAEALMILPPFFEGPSHDAGILKFYETIDKAVSIDIIGYNIPAATQVEVSPSLYRQLLELENFNYIKDSGGDLAKTQQLIAVGGRVLNGADTIAPFAFMAGAVGAIWGGANFMPRECVELYDLVKANEYQKAMTLWAKMFPSLAYIWDNDYIPAVKAACRNMGFDGGTVRAPLTEISKESEASLIQALAHLK</sequence>
<dbReference type="GO" id="GO:0008747">
    <property type="term" value="F:N-acetylneuraminate lyase activity"/>
    <property type="evidence" value="ECO:0007669"/>
    <property type="project" value="TreeGrafter"/>
</dbReference>
<evidence type="ECO:0000313" key="5">
    <source>
        <dbReference type="EMBL" id="OXY83196.1"/>
    </source>
</evidence>
<dbReference type="InterPro" id="IPR002220">
    <property type="entry name" value="DapA-like"/>
</dbReference>
<dbReference type="Proteomes" id="UP000242757">
    <property type="component" value="Unassembled WGS sequence"/>
</dbReference>
<evidence type="ECO:0000256" key="2">
    <source>
        <dbReference type="PIRNR" id="PIRNR001365"/>
    </source>
</evidence>
<dbReference type="PANTHER" id="PTHR42849:SF1">
    <property type="entry name" value="N-ACETYLNEURAMINATE LYASE"/>
    <property type="match status" value="1"/>
</dbReference>
<dbReference type="PIRSF" id="PIRSF001365">
    <property type="entry name" value="DHDPS"/>
    <property type="match status" value="1"/>
</dbReference>
<dbReference type="Pfam" id="PF00701">
    <property type="entry name" value="DHDPS"/>
    <property type="match status" value="1"/>
</dbReference>
<evidence type="ECO:0000256" key="1">
    <source>
        <dbReference type="ARBA" id="ARBA00023239"/>
    </source>
</evidence>
<dbReference type="PRINTS" id="PR00146">
    <property type="entry name" value="DHPICSNTHASE"/>
</dbReference>
<dbReference type="EMBL" id="NBIM01000001">
    <property type="protein sequence ID" value="OXY83196.1"/>
    <property type="molecule type" value="Genomic_DNA"/>
</dbReference>
<dbReference type="SMART" id="SM01130">
    <property type="entry name" value="DHDPS"/>
    <property type="match status" value="1"/>
</dbReference>
<name>A0A233RIH7_9GAMM</name>
<reference evidence="5 6" key="1">
    <citation type="submission" date="2017-08" db="EMBL/GenBank/DDBJ databases">
        <title>A Genome Sequence of Oceanimonas doudoroffii ATCC 27123T.</title>
        <authorList>
            <person name="Brennan M.A."/>
            <person name="Maclea K.S."/>
            <person name="Mcclelland W.D."/>
            <person name="Trachtenberg A.M."/>
        </authorList>
    </citation>
    <scope>NUCLEOTIDE SEQUENCE [LARGE SCALE GENOMIC DNA]</scope>
    <source>
        <strain evidence="5 6">ATCC 27123</strain>
    </source>
</reference>
<dbReference type="CDD" id="cd00408">
    <property type="entry name" value="DHDPS-like"/>
    <property type="match status" value="1"/>
</dbReference>
<dbReference type="AlphaFoldDB" id="A0A233RIH7"/>
<evidence type="ECO:0000256" key="4">
    <source>
        <dbReference type="PIRSR" id="PIRSR001365-2"/>
    </source>
</evidence>
<dbReference type="Gene3D" id="3.20.20.70">
    <property type="entry name" value="Aldolase class I"/>
    <property type="match status" value="1"/>
</dbReference>
<evidence type="ECO:0000313" key="6">
    <source>
        <dbReference type="Proteomes" id="UP000242757"/>
    </source>
</evidence>
<feature type="active site" description="Proton donor/acceptor" evidence="3">
    <location>
        <position position="136"/>
    </location>
</feature>
<dbReference type="InterPro" id="IPR013785">
    <property type="entry name" value="Aldolase_TIM"/>
</dbReference>
<organism evidence="5 6">
    <name type="scientific">Oceanimonas doudoroffii</name>
    <dbReference type="NCBI Taxonomy" id="84158"/>
    <lineage>
        <taxon>Bacteria</taxon>
        <taxon>Pseudomonadati</taxon>
        <taxon>Pseudomonadota</taxon>
        <taxon>Gammaproteobacteria</taxon>
        <taxon>Aeromonadales</taxon>
        <taxon>Aeromonadaceae</taxon>
        <taxon>Oceanimonas</taxon>
    </lineage>
</organism>
<proteinExistence type="inferred from homology"/>
<feature type="active site" description="Schiff-base intermediate with substrate" evidence="3">
    <location>
        <position position="164"/>
    </location>
</feature>
<feature type="binding site" evidence="4">
    <location>
        <position position="203"/>
    </location>
    <ligand>
        <name>pyruvate</name>
        <dbReference type="ChEBI" id="CHEBI:15361"/>
    </ligand>
</feature>
<dbReference type="PANTHER" id="PTHR42849">
    <property type="entry name" value="N-ACETYLNEURAMINATE LYASE"/>
    <property type="match status" value="1"/>
</dbReference>
<dbReference type="SUPFAM" id="SSF51569">
    <property type="entry name" value="Aldolase"/>
    <property type="match status" value="1"/>
</dbReference>
<dbReference type="OrthoDB" id="199953at2"/>
<keyword evidence="1 2" id="KW-0456">Lyase</keyword>
<keyword evidence="6" id="KW-1185">Reference proteome</keyword>